<dbReference type="PANTHER" id="PTHR37937">
    <property type="entry name" value="CONJUGATIVE TRANSFER: DNA TRANSPORT"/>
    <property type="match status" value="1"/>
</dbReference>
<dbReference type="NCBIfam" id="NF045973">
    <property type="entry name" value="conju_CD1115"/>
    <property type="match status" value="1"/>
</dbReference>
<evidence type="ECO:0000256" key="5">
    <source>
        <dbReference type="ARBA" id="ARBA00022989"/>
    </source>
</evidence>
<evidence type="ECO:0000313" key="10">
    <source>
        <dbReference type="Proteomes" id="UP000183975"/>
    </source>
</evidence>
<evidence type="ECO:0000256" key="2">
    <source>
        <dbReference type="ARBA" id="ARBA00008806"/>
    </source>
</evidence>
<keyword evidence="10" id="KW-1185">Reference proteome</keyword>
<evidence type="ECO:0000256" key="8">
    <source>
        <dbReference type="SAM" id="Phobius"/>
    </source>
</evidence>
<dbReference type="Gene3D" id="3.40.50.300">
    <property type="entry name" value="P-loop containing nucleotide triphosphate hydrolases"/>
    <property type="match status" value="2"/>
</dbReference>
<gene>
    <name evidence="9" type="ORF">SAMN02745138_02291</name>
</gene>
<feature type="transmembrane region" description="Helical" evidence="8">
    <location>
        <begin position="88"/>
        <end position="108"/>
    </location>
</feature>
<evidence type="ECO:0000256" key="1">
    <source>
        <dbReference type="ARBA" id="ARBA00004651"/>
    </source>
</evidence>
<evidence type="ECO:0000256" key="4">
    <source>
        <dbReference type="ARBA" id="ARBA00022692"/>
    </source>
</evidence>
<dbReference type="Pfam" id="PF02534">
    <property type="entry name" value="T4SS-DNA_transf"/>
    <property type="match status" value="1"/>
</dbReference>
<dbReference type="AlphaFoldDB" id="A0A1M6V1G8"/>
<evidence type="ECO:0000313" key="9">
    <source>
        <dbReference type="EMBL" id="SHK75357.1"/>
    </source>
</evidence>
<evidence type="ECO:0000256" key="3">
    <source>
        <dbReference type="ARBA" id="ARBA00022475"/>
    </source>
</evidence>
<proteinExistence type="inferred from homology"/>
<dbReference type="SUPFAM" id="SSF52540">
    <property type="entry name" value="P-loop containing nucleoside triphosphate hydrolases"/>
    <property type="match status" value="1"/>
</dbReference>
<keyword evidence="4 8" id="KW-0812">Transmembrane</keyword>
<dbReference type="EMBL" id="FRAH01000043">
    <property type="protein sequence ID" value="SHK75357.1"/>
    <property type="molecule type" value="Genomic_DNA"/>
</dbReference>
<dbReference type="InterPro" id="IPR003688">
    <property type="entry name" value="TraG/VirD4"/>
</dbReference>
<keyword evidence="3" id="KW-1003">Cell membrane</keyword>
<organism evidence="9 10">
    <name type="scientific">Anaerotignum lactatifermentans DSM 14214</name>
    <dbReference type="NCBI Taxonomy" id="1121323"/>
    <lineage>
        <taxon>Bacteria</taxon>
        <taxon>Bacillati</taxon>
        <taxon>Bacillota</taxon>
        <taxon>Clostridia</taxon>
        <taxon>Lachnospirales</taxon>
        <taxon>Anaerotignaceae</taxon>
        <taxon>Anaerotignum</taxon>
    </lineage>
</organism>
<dbReference type="Proteomes" id="UP000183975">
    <property type="component" value="Unassembled WGS sequence"/>
</dbReference>
<feature type="transmembrane region" description="Helical" evidence="8">
    <location>
        <begin position="27"/>
        <end position="46"/>
    </location>
</feature>
<sequence>MKPPKFQQWTWKLSERISFERRDLKKAVAILLLGILPLLYGVGYLAQFLKNYKIWSAAGGVAGDGTAPQFPDAGILSCFRHVFSMDGFYALLFECILITILVVMVMHMGNSTGGELDRERNFAYSEKGTYGTAGYLEQKEMKKLLCLTDIRHTKGTILGIVEKQIASIPLESRMNRNIAVYGASGSMKSRAFVRNMIFQCVRRGESMVLTDPKSELYEDMSVYLEEHGYTVKVFNLVNPPNSDSWNCMWEIQHEELMAQTCADVIIKNTSDGKTDHFWDMSELNLLKALILYVDMEKTEEERNLGQVYRMLAELSEKEMDARFALLPKEHPAKGPYHIFKQAGEKVRGGVIIGLGARLQVFQNKMIRNITAYPEIDLELPGKEKCAYFCITSDQDSTFDFLSSLFFSFLFIKLVRFADRNGVDGKLPKAVNFILDEFPNIGAIPDFKKKISTVRSRNISISVIFQNIAQLKNRYPYDEWQEIIGNCDTQIALGCTDEMTARFLSDRTGEVTISVSSQSKQLHTWRVSNFTPDFRETSSVGRRKLMTQDEVLRMPLDEALIILRGQKVFRVKKFDYTLHPESKKLKKRKAVTHIPLWQMEEKEPAVKIEEPKQQMALSEERKESFRQEIKSAVSEQEVQPKEPKKVVSISKKQLMSKNKEARNNGQGGKNDTGAADAGIDH</sequence>
<protein>
    <submittedName>
        <fullName evidence="9">Type IV secretion system protein VirD4</fullName>
    </submittedName>
</protein>
<comment type="subcellular location">
    <subcellularLocation>
        <location evidence="1">Cell membrane</location>
        <topology evidence="1">Multi-pass membrane protein</topology>
    </subcellularLocation>
</comment>
<name>A0A1M6V1G8_9FIRM</name>
<evidence type="ECO:0000256" key="7">
    <source>
        <dbReference type="SAM" id="MobiDB-lite"/>
    </source>
</evidence>
<dbReference type="CDD" id="cd01127">
    <property type="entry name" value="TrwB_TraG_TraD_VirD4"/>
    <property type="match status" value="1"/>
</dbReference>
<dbReference type="InterPro" id="IPR051539">
    <property type="entry name" value="T4SS-coupling_protein"/>
</dbReference>
<keyword evidence="6 8" id="KW-0472">Membrane</keyword>
<dbReference type="OrthoDB" id="9766496at2"/>
<reference evidence="9 10" key="1">
    <citation type="submission" date="2016-11" db="EMBL/GenBank/DDBJ databases">
        <authorList>
            <person name="Jaros S."/>
            <person name="Januszkiewicz K."/>
            <person name="Wedrychowicz H."/>
        </authorList>
    </citation>
    <scope>NUCLEOTIDE SEQUENCE [LARGE SCALE GENOMIC DNA]</scope>
    <source>
        <strain evidence="9 10">DSM 14214</strain>
    </source>
</reference>
<evidence type="ECO:0000256" key="6">
    <source>
        <dbReference type="ARBA" id="ARBA00023136"/>
    </source>
</evidence>
<dbReference type="InterPro" id="IPR027417">
    <property type="entry name" value="P-loop_NTPase"/>
</dbReference>
<accession>A0A1M6V1G8</accession>
<feature type="region of interest" description="Disordered" evidence="7">
    <location>
        <begin position="630"/>
        <end position="680"/>
    </location>
</feature>
<dbReference type="GO" id="GO:0005886">
    <property type="term" value="C:plasma membrane"/>
    <property type="evidence" value="ECO:0007669"/>
    <property type="project" value="UniProtKB-SubCell"/>
</dbReference>
<dbReference type="PANTHER" id="PTHR37937:SF1">
    <property type="entry name" value="CONJUGATIVE TRANSFER: DNA TRANSPORT"/>
    <property type="match status" value="1"/>
</dbReference>
<dbReference type="RefSeq" id="WP_072851918.1">
    <property type="nucleotide sequence ID" value="NZ_FRAH01000043.1"/>
</dbReference>
<keyword evidence="5 8" id="KW-1133">Transmembrane helix</keyword>
<comment type="similarity">
    <text evidence="2">Belongs to the VirD4/TraG family.</text>
</comment>